<dbReference type="EMBL" id="CAXAQS010000931">
    <property type="protein sequence ID" value="CAK9253770.1"/>
    <property type="molecule type" value="Genomic_DNA"/>
</dbReference>
<dbReference type="Proteomes" id="UP001497444">
    <property type="component" value="Unassembled WGS sequence"/>
</dbReference>
<comment type="caution">
    <text evidence="1">The sequence shown here is derived from an EMBL/GenBank/DDBJ whole genome shotgun (WGS) entry which is preliminary data.</text>
</comment>
<gene>
    <name evidence="1" type="ORF">CSSPJE1EN1_LOCUS29148</name>
</gene>
<evidence type="ECO:0000313" key="2">
    <source>
        <dbReference type="Proteomes" id="UP001497444"/>
    </source>
</evidence>
<accession>A0ABP0VL03</accession>
<protein>
    <submittedName>
        <fullName evidence="1">Uncharacterized protein</fullName>
    </submittedName>
</protein>
<keyword evidence="2" id="KW-1185">Reference proteome</keyword>
<organism evidence="1 2">
    <name type="scientific">Sphagnum jensenii</name>
    <dbReference type="NCBI Taxonomy" id="128206"/>
    <lineage>
        <taxon>Eukaryota</taxon>
        <taxon>Viridiplantae</taxon>
        <taxon>Streptophyta</taxon>
        <taxon>Embryophyta</taxon>
        <taxon>Bryophyta</taxon>
        <taxon>Sphagnophytina</taxon>
        <taxon>Sphagnopsida</taxon>
        <taxon>Sphagnales</taxon>
        <taxon>Sphagnaceae</taxon>
        <taxon>Sphagnum</taxon>
    </lineage>
</organism>
<evidence type="ECO:0000313" key="1">
    <source>
        <dbReference type="EMBL" id="CAK9253770.1"/>
    </source>
</evidence>
<reference evidence="1" key="1">
    <citation type="submission" date="2024-02" db="EMBL/GenBank/DDBJ databases">
        <authorList>
            <consortium name="ELIXIR-Norway"/>
            <consortium name="Elixir Norway"/>
        </authorList>
    </citation>
    <scope>NUCLEOTIDE SEQUENCE</scope>
</reference>
<sequence>MSQARYHDKMKIHAHLRDLNVYRNLQRPLQFLENIWNAFYQSKVQLKPTRQLKEITEQLAKAKKAREFGRSDRDLKALELKLAECQSVVDEVGDPPLKFLKAVERVKLVPNTTHSMPLYPFIVLEVGSAFRVPTFRNYTLVNPQVDSPRDLGVRQKASEGESESSQGSRDEDERASTAPSATTSNGPSSFASRNAGSAGGRNKEDREEEEEGQGDDEEREEDEQPPPTP</sequence>
<name>A0ABP0VL03_9BRYO</name>
<proteinExistence type="predicted"/>